<evidence type="ECO:0000256" key="1">
    <source>
        <dbReference type="SAM" id="MobiDB-lite"/>
    </source>
</evidence>
<proteinExistence type="predicted"/>
<name>A0ABU4WCY1_9FUSO</name>
<gene>
    <name evidence="2" type="ORF">RFV38_08655</name>
</gene>
<protein>
    <recommendedName>
        <fullName evidence="4">Nucleotide exchange factor GrpE</fullName>
    </recommendedName>
</protein>
<accession>A0ABU4WCY1</accession>
<evidence type="ECO:0008006" key="4">
    <source>
        <dbReference type="Google" id="ProtNLM"/>
    </source>
</evidence>
<dbReference type="EMBL" id="JAVIKH010000011">
    <property type="protein sequence ID" value="MDX8336564.1"/>
    <property type="molecule type" value="Genomic_DNA"/>
</dbReference>
<comment type="caution">
    <text evidence="2">The sequence shown here is derived from an EMBL/GenBank/DDBJ whole genome shotgun (WGS) entry which is preliminary data.</text>
</comment>
<reference evidence="3" key="1">
    <citation type="submission" date="2023-07" db="EMBL/GenBank/DDBJ databases">
        <authorList>
            <person name="Colorado M.A."/>
            <person name="Villamil L.M."/>
            <person name="Melo J.F."/>
            <person name="Rodriguez J.A."/>
            <person name="Ruiz R.Y."/>
        </authorList>
    </citation>
    <scope>NUCLEOTIDE SEQUENCE [LARGE SCALE GENOMIC DNA]</scope>
    <source>
        <strain evidence="3">C33</strain>
    </source>
</reference>
<evidence type="ECO:0000313" key="3">
    <source>
        <dbReference type="Proteomes" id="UP001279681"/>
    </source>
</evidence>
<keyword evidence="3" id="KW-1185">Reference proteome</keyword>
<feature type="region of interest" description="Disordered" evidence="1">
    <location>
        <begin position="1"/>
        <end position="26"/>
    </location>
</feature>
<dbReference type="Proteomes" id="UP001279681">
    <property type="component" value="Unassembled WGS sequence"/>
</dbReference>
<sequence length="82" mass="10073">MDDKKKLEELKNEAKQSLKKDEPAKKEEVDDFWDRFKKLEKIYKDNFDRLIAAELLDVKMLIFEIEEKHKEKEKEDEEKDKK</sequence>
<dbReference type="RefSeq" id="WP_320313950.1">
    <property type="nucleotide sequence ID" value="NZ_JAVIKH010000011.1"/>
</dbReference>
<evidence type="ECO:0000313" key="2">
    <source>
        <dbReference type="EMBL" id="MDX8336564.1"/>
    </source>
</evidence>
<organism evidence="2 3">
    <name type="scientific">Candidatus Cetobacterium colombiensis</name>
    <dbReference type="NCBI Taxonomy" id="3073100"/>
    <lineage>
        <taxon>Bacteria</taxon>
        <taxon>Fusobacteriati</taxon>
        <taxon>Fusobacteriota</taxon>
        <taxon>Fusobacteriia</taxon>
        <taxon>Fusobacteriales</taxon>
        <taxon>Fusobacteriaceae</taxon>
        <taxon>Cetobacterium</taxon>
    </lineage>
</organism>